<dbReference type="EMBL" id="AP024426">
    <property type="protein sequence ID" value="BCR95939.1"/>
    <property type="molecule type" value="Genomic_DNA"/>
</dbReference>
<evidence type="ECO:0000313" key="2">
    <source>
        <dbReference type="Proteomes" id="UP000661280"/>
    </source>
</evidence>
<dbReference type="GeneID" id="64957264"/>
<keyword evidence="2" id="KW-1185">Reference proteome</keyword>
<proteinExistence type="predicted"/>
<dbReference type="KEGG" id="aluc:AKAW2_20879S"/>
<accession>A0A7R8A6T4</accession>
<reference evidence="1" key="2">
    <citation type="submission" date="2021-02" db="EMBL/GenBank/DDBJ databases">
        <title>Aspergillus luchuensis mut. kawachii IFO 4304 genome sequence.</title>
        <authorList>
            <person name="Mori K."/>
            <person name="Kadooka C."/>
            <person name="Goto M."/>
            <person name="Futagami T."/>
        </authorList>
    </citation>
    <scope>NUCLEOTIDE SEQUENCE</scope>
    <source>
        <strain evidence="1">IFO 4308</strain>
    </source>
</reference>
<reference evidence="1" key="1">
    <citation type="submission" date="2021-01" db="EMBL/GenBank/DDBJ databases">
        <authorList>
            <consortium name="Aspergillus luchuensis mut. kawachii IFO 4304 genome sequencing consortium"/>
            <person name="Kazuki M."/>
            <person name="Futagami T."/>
        </authorList>
    </citation>
    <scope>NUCLEOTIDE SEQUENCE</scope>
    <source>
        <strain evidence="1">IFO 4308</strain>
    </source>
</reference>
<dbReference type="RefSeq" id="XP_041539705.1">
    <property type="nucleotide sequence ID" value="XM_041685640.1"/>
</dbReference>
<name>A0A7R8A6T4_ASPKA</name>
<gene>
    <name evidence="1" type="ORF">AKAW2_20879S</name>
</gene>
<evidence type="ECO:0000313" key="1">
    <source>
        <dbReference type="EMBL" id="BCR95939.1"/>
    </source>
</evidence>
<dbReference type="AlphaFoldDB" id="A0A7R8A6T4"/>
<organism evidence="1 2">
    <name type="scientific">Aspergillus kawachii</name>
    <name type="common">White koji mold</name>
    <name type="synonym">Aspergillus awamori var. kawachi</name>
    <dbReference type="NCBI Taxonomy" id="1069201"/>
    <lineage>
        <taxon>Eukaryota</taxon>
        <taxon>Fungi</taxon>
        <taxon>Dikarya</taxon>
        <taxon>Ascomycota</taxon>
        <taxon>Pezizomycotina</taxon>
        <taxon>Eurotiomycetes</taxon>
        <taxon>Eurotiomycetidae</taxon>
        <taxon>Eurotiales</taxon>
        <taxon>Aspergillaceae</taxon>
        <taxon>Aspergillus</taxon>
        <taxon>Aspergillus subgen. Circumdati</taxon>
    </lineage>
</organism>
<dbReference type="OrthoDB" id="4428282at2759"/>
<protein>
    <submittedName>
        <fullName evidence="1">Uncharacterized protein</fullName>
    </submittedName>
</protein>
<sequence length="88" mass="9386">MFHCKNIIVLLCLSCLFFKASLATSSANPTEVANVDDVVAGNIGTAAVNNPAEAFDDVDGNGMSKATTDVEEELNSVNTILFGWWDQC</sequence>
<dbReference type="Proteomes" id="UP000661280">
    <property type="component" value="Chromosome 2"/>
</dbReference>